<dbReference type="Proteomes" id="UP000243217">
    <property type="component" value="Unassembled WGS sequence"/>
</dbReference>
<evidence type="ECO:0008006" key="7">
    <source>
        <dbReference type="Google" id="ProtNLM"/>
    </source>
</evidence>
<dbReference type="AlphaFoldDB" id="A0A1W0A0E5"/>
<protein>
    <recommendedName>
        <fullName evidence="7">Thioredoxin</fullName>
    </recommendedName>
</protein>
<keyword evidence="6" id="KW-1185">Reference proteome</keyword>
<feature type="coiled-coil region" evidence="2">
    <location>
        <begin position="262"/>
        <end position="328"/>
    </location>
</feature>
<dbReference type="InterPro" id="IPR009060">
    <property type="entry name" value="UBA-like_sf"/>
</dbReference>
<dbReference type="PANTHER" id="PTHR46115">
    <property type="entry name" value="THIOREDOXIN-LIKE PROTEIN 1"/>
    <property type="match status" value="1"/>
</dbReference>
<evidence type="ECO:0000256" key="1">
    <source>
        <dbReference type="ARBA" id="ARBA00023157"/>
    </source>
</evidence>
<proteinExistence type="predicted"/>
<dbReference type="SUPFAM" id="SSF52833">
    <property type="entry name" value="Thioredoxin-like"/>
    <property type="match status" value="1"/>
</dbReference>
<evidence type="ECO:0000259" key="4">
    <source>
        <dbReference type="PROSITE" id="PS51352"/>
    </source>
</evidence>
<dbReference type="EMBL" id="JNBS01000777">
    <property type="protein sequence ID" value="OQS03753.1"/>
    <property type="molecule type" value="Genomic_DNA"/>
</dbReference>
<dbReference type="InterPro" id="IPR015940">
    <property type="entry name" value="UBA"/>
</dbReference>
<dbReference type="InterPro" id="IPR036249">
    <property type="entry name" value="Thioredoxin-like_sf"/>
</dbReference>
<organism evidence="5 6">
    <name type="scientific">Thraustotheca clavata</name>
    <dbReference type="NCBI Taxonomy" id="74557"/>
    <lineage>
        <taxon>Eukaryota</taxon>
        <taxon>Sar</taxon>
        <taxon>Stramenopiles</taxon>
        <taxon>Oomycota</taxon>
        <taxon>Saprolegniomycetes</taxon>
        <taxon>Saprolegniales</taxon>
        <taxon>Achlyaceae</taxon>
        <taxon>Thraustotheca</taxon>
    </lineage>
</organism>
<keyword evidence="2" id="KW-0175">Coiled coil</keyword>
<evidence type="ECO:0000259" key="3">
    <source>
        <dbReference type="PROSITE" id="PS50030"/>
    </source>
</evidence>
<dbReference type="InterPro" id="IPR013766">
    <property type="entry name" value="Thioredoxin_domain"/>
</dbReference>
<dbReference type="Gene3D" id="1.10.8.10">
    <property type="entry name" value="DNA helicase RuvA subunit, C-terminal domain"/>
    <property type="match status" value="1"/>
</dbReference>
<dbReference type="Pfam" id="PF00085">
    <property type="entry name" value="Thioredoxin"/>
    <property type="match status" value="1"/>
</dbReference>
<dbReference type="PROSITE" id="PS50030">
    <property type="entry name" value="UBA"/>
    <property type="match status" value="1"/>
</dbReference>
<feature type="domain" description="Thioredoxin" evidence="4">
    <location>
        <begin position="1"/>
        <end position="107"/>
    </location>
</feature>
<evidence type="ECO:0000313" key="5">
    <source>
        <dbReference type="EMBL" id="OQS03753.1"/>
    </source>
</evidence>
<dbReference type="Gene3D" id="3.40.30.10">
    <property type="entry name" value="Glutaredoxin"/>
    <property type="match status" value="1"/>
</dbReference>
<keyword evidence="1" id="KW-1015">Disulfide bond</keyword>
<evidence type="ECO:0000256" key="2">
    <source>
        <dbReference type="SAM" id="Coils"/>
    </source>
</evidence>
<dbReference type="InterPro" id="IPR017937">
    <property type="entry name" value="Thioredoxin_CS"/>
</dbReference>
<dbReference type="CDD" id="cd02947">
    <property type="entry name" value="TRX_family"/>
    <property type="match status" value="1"/>
</dbReference>
<sequence length="333" mass="36917">MGVIEVHGTSDWDAKHHAAGGKLVVVDFTASWCGPCQMIKPRFHAFASQYPNVVFLEVNEANNEDLIHSIGIRGFPTFHFYINKSKVDELVGADPNTLQNKIETWQASAGYNPFATEGVTLGGGNAVALDPREARLRKFHQVDLIPQATPTPAPAPAPVDHSAEDEELAKALALSQQELSQAQANVENNAAVPGELAPPPVNEELLAQLVEMGFPDIRARKSLLATGDGNLEQCITWIDEHQDDIDIDEPIKFIDLAQHKRTLTAEEKAAKVEELKRKIENKRKEREELAKKEEVAREIARRNMGKEAVAAKEEYDAIQTRLLREKQKKEIGS</sequence>
<comment type="caution">
    <text evidence="5">The sequence shown here is derived from an EMBL/GenBank/DDBJ whole genome shotgun (WGS) entry which is preliminary data.</text>
</comment>
<dbReference type="InterPro" id="IPR003903">
    <property type="entry name" value="UIM_dom"/>
</dbReference>
<dbReference type="SUPFAM" id="SSF46934">
    <property type="entry name" value="UBA-like"/>
    <property type="match status" value="1"/>
</dbReference>
<dbReference type="PRINTS" id="PR00421">
    <property type="entry name" value="THIOREDOXIN"/>
</dbReference>
<dbReference type="OrthoDB" id="2121326at2759"/>
<name>A0A1W0A0E5_9STRA</name>
<dbReference type="PROSITE" id="PS50330">
    <property type="entry name" value="UIM"/>
    <property type="match status" value="1"/>
</dbReference>
<dbReference type="PROSITE" id="PS51352">
    <property type="entry name" value="THIOREDOXIN_2"/>
    <property type="match status" value="1"/>
</dbReference>
<reference evidence="5 6" key="1">
    <citation type="journal article" date="2014" name="Genome Biol. Evol.">
        <title>The secreted proteins of Achlya hypogyna and Thraustotheca clavata identify the ancestral oomycete secretome and reveal gene acquisitions by horizontal gene transfer.</title>
        <authorList>
            <person name="Misner I."/>
            <person name="Blouin N."/>
            <person name="Leonard G."/>
            <person name="Richards T.A."/>
            <person name="Lane C.E."/>
        </authorList>
    </citation>
    <scope>NUCLEOTIDE SEQUENCE [LARGE SCALE GENOMIC DNA]</scope>
    <source>
        <strain evidence="5 6">ATCC 34112</strain>
    </source>
</reference>
<dbReference type="STRING" id="74557.A0A1W0A0E5"/>
<dbReference type="PROSITE" id="PS00194">
    <property type="entry name" value="THIOREDOXIN_1"/>
    <property type="match status" value="1"/>
</dbReference>
<feature type="domain" description="UBA" evidence="3">
    <location>
        <begin position="200"/>
        <end position="241"/>
    </location>
</feature>
<accession>A0A1W0A0E5</accession>
<dbReference type="Pfam" id="PF22562">
    <property type="entry name" value="UBA_7"/>
    <property type="match status" value="1"/>
</dbReference>
<gene>
    <name evidence="5" type="ORF">THRCLA_03951</name>
</gene>
<evidence type="ECO:0000313" key="6">
    <source>
        <dbReference type="Proteomes" id="UP000243217"/>
    </source>
</evidence>